<keyword evidence="3" id="KW-1185">Reference proteome</keyword>
<evidence type="ECO:0000313" key="2">
    <source>
        <dbReference type="EMBL" id="KJA14502.1"/>
    </source>
</evidence>
<dbReference type="Pfam" id="PF00651">
    <property type="entry name" value="BTB"/>
    <property type="match status" value="1"/>
</dbReference>
<accession>A0A0D2KIM4</accession>
<dbReference type="Proteomes" id="UP000054270">
    <property type="component" value="Unassembled WGS sequence"/>
</dbReference>
<dbReference type="InterPro" id="IPR000210">
    <property type="entry name" value="BTB/POZ_dom"/>
</dbReference>
<dbReference type="SMART" id="SM00225">
    <property type="entry name" value="BTB"/>
    <property type="match status" value="1"/>
</dbReference>
<name>A0A0D2KIM4_HYPSF</name>
<evidence type="ECO:0000313" key="3">
    <source>
        <dbReference type="Proteomes" id="UP000054270"/>
    </source>
</evidence>
<dbReference type="OMA" id="LAYHALM"/>
<evidence type="ECO:0000259" key="1">
    <source>
        <dbReference type="PROSITE" id="PS50097"/>
    </source>
</evidence>
<sequence>MADGDVTILVSDTIFKVHRHIISRDGSTFADMFSSDLQDFEDDAFQQEGCTDEKPIQLQGDNVDEFRDLLWCLYALPQEISTSMSPQADIIKVANVLRMTHKYHFITTECWATTTITKYLQHQLPFPLPTDALVRISEVAVLCGDASLLEVIRRKWRGLIGENEQLALALTTTERLGLRDLQGLAYQAMLLQGRHVWEKEKLLTRDQRIRLLSGYHNISTYSTKIKDEPPLFEHLNGCPEVSSCQDDWESLWSDVNTLQAYKDCIWEKVPLFTATSEFDLVNRSMMLVSILQAMYDQPAMFAPFSLAKLPCATAALKATIVFSHELQMNMMDFFEDVN</sequence>
<dbReference type="OrthoDB" id="3238373at2759"/>
<proteinExistence type="predicted"/>
<dbReference type="EMBL" id="KN817677">
    <property type="protein sequence ID" value="KJA14502.1"/>
    <property type="molecule type" value="Genomic_DNA"/>
</dbReference>
<protein>
    <recommendedName>
        <fullName evidence="1">BTB domain-containing protein</fullName>
    </recommendedName>
</protein>
<feature type="domain" description="BTB" evidence="1">
    <location>
        <begin position="4"/>
        <end position="82"/>
    </location>
</feature>
<organism evidence="2 3">
    <name type="scientific">Hypholoma sublateritium (strain FD-334 SS-4)</name>
    <dbReference type="NCBI Taxonomy" id="945553"/>
    <lineage>
        <taxon>Eukaryota</taxon>
        <taxon>Fungi</taxon>
        <taxon>Dikarya</taxon>
        <taxon>Basidiomycota</taxon>
        <taxon>Agaricomycotina</taxon>
        <taxon>Agaricomycetes</taxon>
        <taxon>Agaricomycetidae</taxon>
        <taxon>Agaricales</taxon>
        <taxon>Agaricineae</taxon>
        <taxon>Strophariaceae</taxon>
        <taxon>Hypholoma</taxon>
    </lineage>
</organism>
<gene>
    <name evidence="2" type="ORF">HYPSUDRAFT_49138</name>
</gene>
<reference evidence="3" key="1">
    <citation type="submission" date="2014-04" db="EMBL/GenBank/DDBJ databases">
        <title>Evolutionary Origins and Diversification of the Mycorrhizal Mutualists.</title>
        <authorList>
            <consortium name="DOE Joint Genome Institute"/>
            <consortium name="Mycorrhizal Genomics Consortium"/>
            <person name="Kohler A."/>
            <person name="Kuo A."/>
            <person name="Nagy L.G."/>
            <person name="Floudas D."/>
            <person name="Copeland A."/>
            <person name="Barry K.W."/>
            <person name="Cichocki N."/>
            <person name="Veneault-Fourrey C."/>
            <person name="LaButti K."/>
            <person name="Lindquist E.A."/>
            <person name="Lipzen A."/>
            <person name="Lundell T."/>
            <person name="Morin E."/>
            <person name="Murat C."/>
            <person name="Riley R."/>
            <person name="Ohm R."/>
            <person name="Sun H."/>
            <person name="Tunlid A."/>
            <person name="Henrissat B."/>
            <person name="Grigoriev I.V."/>
            <person name="Hibbett D.S."/>
            <person name="Martin F."/>
        </authorList>
    </citation>
    <scope>NUCLEOTIDE SEQUENCE [LARGE SCALE GENOMIC DNA]</scope>
    <source>
        <strain evidence="3">FD-334 SS-4</strain>
    </source>
</reference>
<dbReference type="PROSITE" id="PS50097">
    <property type="entry name" value="BTB"/>
    <property type="match status" value="1"/>
</dbReference>
<dbReference type="Gene3D" id="3.30.710.10">
    <property type="entry name" value="Potassium Channel Kv1.1, Chain A"/>
    <property type="match status" value="1"/>
</dbReference>
<dbReference type="SUPFAM" id="SSF54695">
    <property type="entry name" value="POZ domain"/>
    <property type="match status" value="1"/>
</dbReference>
<dbReference type="CDD" id="cd18186">
    <property type="entry name" value="BTB_POZ_ZBTB_KLHL-like"/>
    <property type="match status" value="1"/>
</dbReference>
<dbReference type="AlphaFoldDB" id="A0A0D2KIM4"/>
<dbReference type="InterPro" id="IPR011333">
    <property type="entry name" value="SKP1/BTB/POZ_sf"/>
</dbReference>